<keyword evidence="1" id="KW-0809">Transit peptide</keyword>
<dbReference type="PANTHER" id="PTHR31750:SF4">
    <property type="entry name" value="LP06106P"/>
    <property type="match status" value="1"/>
</dbReference>
<organism evidence="3 4">
    <name type="scientific">Paenibacillus chibensis</name>
    <dbReference type="NCBI Taxonomy" id="59846"/>
    <lineage>
        <taxon>Bacteria</taxon>
        <taxon>Bacillati</taxon>
        <taxon>Bacillota</taxon>
        <taxon>Bacilli</taxon>
        <taxon>Bacillales</taxon>
        <taxon>Paenibacillaceae</taxon>
        <taxon>Paenibacillus</taxon>
    </lineage>
</organism>
<evidence type="ECO:0000313" key="4">
    <source>
        <dbReference type="Proteomes" id="UP001343257"/>
    </source>
</evidence>
<dbReference type="InterPro" id="IPR024438">
    <property type="entry name" value="Staygreen"/>
</dbReference>
<sequence length="151" mass="17348">MSVFDPNKLTINLIPPATSLHPVNGRKYTLTHSDSTAELFLDIGYVYNYKSINPQMRDEVLAEWKQDSHSRFRLVGWAYVDGGEFSQKVAGNRFNIFKKEMDTALKGIIYGDRPLFANYPSLLDAPVYIHYLSTFPQFKQIAYLGTPRTYL</sequence>
<protein>
    <submittedName>
        <fullName evidence="3">Staygreen family protein</fullName>
    </submittedName>
</protein>
<feature type="domain" description="Staygreen protein" evidence="2">
    <location>
        <begin position="4"/>
        <end position="150"/>
    </location>
</feature>
<dbReference type="EMBL" id="JARTLD010000032">
    <property type="protein sequence ID" value="MED5018264.1"/>
    <property type="molecule type" value="Genomic_DNA"/>
</dbReference>
<evidence type="ECO:0000259" key="2">
    <source>
        <dbReference type="Pfam" id="PF12638"/>
    </source>
</evidence>
<dbReference type="Pfam" id="PF12638">
    <property type="entry name" value="Staygreen"/>
    <property type="match status" value="1"/>
</dbReference>
<reference evidence="3 4" key="1">
    <citation type="submission" date="2023-03" db="EMBL/GenBank/DDBJ databases">
        <title>Bacillus Genome Sequencing.</title>
        <authorList>
            <person name="Dunlap C."/>
        </authorList>
    </citation>
    <scope>NUCLEOTIDE SEQUENCE [LARGE SCALE GENOMIC DNA]</scope>
    <source>
        <strain evidence="3 4">NRS-52</strain>
    </source>
</reference>
<dbReference type="PANTHER" id="PTHR31750">
    <property type="entry name" value="PROTEIN STAY-GREEN 1, CHLOROPLASTIC-RELATED"/>
    <property type="match status" value="1"/>
</dbReference>
<gene>
    <name evidence="3" type="ORF">P9847_13210</name>
</gene>
<evidence type="ECO:0000313" key="3">
    <source>
        <dbReference type="EMBL" id="MED5018264.1"/>
    </source>
</evidence>
<evidence type="ECO:0000256" key="1">
    <source>
        <dbReference type="ARBA" id="ARBA00022946"/>
    </source>
</evidence>
<dbReference type="Proteomes" id="UP001343257">
    <property type="component" value="Unassembled WGS sequence"/>
</dbReference>
<dbReference type="RefSeq" id="WP_328278464.1">
    <property type="nucleotide sequence ID" value="NZ_JARTLD010000032.1"/>
</dbReference>
<keyword evidence="4" id="KW-1185">Reference proteome</keyword>
<comment type="caution">
    <text evidence="3">The sequence shown here is derived from an EMBL/GenBank/DDBJ whole genome shotgun (WGS) entry which is preliminary data.</text>
</comment>
<accession>A0ABU6PTQ5</accession>
<proteinExistence type="predicted"/>
<name>A0ABU6PTQ5_9BACL</name>